<dbReference type="Pfam" id="PF03167">
    <property type="entry name" value="UDG"/>
    <property type="match status" value="1"/>
</dbReference>
<dbReference type="InterPro" id="IPR036895">
    <property type="entry name" value="Uracil-DNA_glycosylase-like_sf"/>
</dbReference>
<keyword evidence="3" id="KW-0234">DNA repair</keyword>
<proteinExistence type="predicted"/>
<sequence length="217" mass="24519">TPSPAKRRRESSKYAPPSKYAHLPPLLDILEPNLIAIFVGFNPGVRTATSGHAYAHPSNMFWKLLHSSGLTDRRWRPEEDGNLPTIGLGNTNLVDRPSKNAGELSKQEMAAGTPILEEKVRRYKPDAVCIVGKSIWESIWRYRYGKNPKPNEFKYGWQDERENMGKIVQKSDTSDEEPWSGARVFVATATSGLSASLKPAEKEAIWKPFGEWVQQRR</sequence>
<reference evidence="5" key="1">
    <citation type="journal article" date="2020" name="Stud. Mycol.">
        <title>101 Dothideomycetes genomes: a test case for predicting lifestyles and emergence of pathogens.</title>
        <authorList>
            <person name="Haridas S."/>
            <person name="Albert R."/>
            <person name="Binder M."/>
            <person name="Bloem J."/>
            <person name="Labutti K."/>
            <person name="Salamov A."/>
            <person name="Andreopoulos B."/>
            <person name="Baker S."/>
            <person name="Barry K."/>
            <person name="Bills G."/>
            <person name="Bluhm B."/>
            <person name="Cannon C."/>
            <person name="Castanera R."/>
            <person name="Culley D."/>
            <person name="Daum C."/>
            <person name="Ezra D."/>
            <person name="Gonzalez J."/>
            <person name="Henrissat B."/>
            <person name="Kuo A."/>
            <person name="Liang C."/>
            <person name="Lipzen A."/>
            <person name="Lutzoni F."/>
            <person name="Magnuson J."/>
            <person name="Mondo S."/>
            <person name="Nolan M."/>
            <person name="Ohm R."/>
            <person name="Pangilinan J."/>
            <person name="Park H.-J."/>
            <person name="Ramirez L."/>
            <person name="Alfaro M."/>
            <person name="Sun H."/>
            <person name="Tritt A."/>
            <person name="Yoshinaga Y."/>
            <person name="Zwiers L.-H."/>
            <person name="Turgeon B."/>
            <person name="Goodwin S."/>
            <person name="Spatafora J."/>
            <person name="Crous P."/>
            <person name="Grigoriev I."/>
        </authorList>
    </citation>
    <scope>NUCLEOTIDE SEQUENCE</scope>
    <source>
        <strain evidence="5">CBS 133067</strain>
    </source>
</reference>
<dbReference type="GO" id="GO:0004844">
    <property type="term" value="F:uracil DNA N-glycosylase activity"/>
    <property type="evidence" value="ECO:0007669"/>
    <property type="project" value="TreeGrafter"/>
</dbReference>
<keyword evidence="2" id="KW-0378">Hydrolase</keyword>
<evidence type="ECO:0000259" key="4">
    <source>
        <dbReference type="Pfam" id="PF03167"/>
    </source>
</evidence>
<feature type="non-terminal residue" evidence="5">
    <location>
        <position position="217"/>
    </location>
</feature>
<dbReference type="OrthoDB" id="565731at2759"/>
<organism evidence="5 6">
    <name type="scientific">Rhizodiscina lignyota</name>
    <dbReference type="NCBI Taxonomy" id="1504668"/>
    <lineage>
        <taxon>Eukaryota</taxon>
        <taxon>Fungi</taxon>
        <taxon>Dikarya</taxon>
        <taxon>Ascomycota</taxon>
        <taxon>Pezizomycotina</taxon>
        <taxon>Dothideomycetes</taxon>
        <taxon>Pleosporomycetidae</taxon>
        <taxon>Aulographales</taxon>
        <taxon>Rhizodiscinaceae</taxon>
        <taxon>Rhizodiscina</taxon>
    </lineage>
</organism>
<comment type="caution">
    <text evidence="5">The sequence shown here is derived from an EMBL/GenBank/DDBJ whole genome shotgun (WGS) entry which is preliminary data.</text>
</comment>
<dbReference type="FunFam" id="3.40.470.10:FF:000010">
    <property type="entry name" value="G/U mismatch-specific DNA glycosylase"/>
    <property type="match status" value="1"/>
</dbReference>
<dbReference type="PANTHER" id="PTHR12159">
    <property type="entry name" value="G/T AND G/U MISMATCH-SPECIFIC DNA GLYCOSYLASE"/>
    <property type="match status" value="1"/>
</dbReference>
<evidence type="ECO:0000256" key="3">
    <source>
        <dbReference type="ARBA" id="ARBA00023204"/>
    </source>
</evidence>
<evidence type="ECO:0000313" key="6">
    <source>
        <dbReference type="Proteomes" id="UP000799772"/>
    </source>
</evidence>
<keyword evidence="1" id="KW-0227">DNA damage</keyword>
<feature type="non-terminal residue" evidence="5">
    <location>
        <position position="1"/>
    </location>
</feature>
<dbReference type="Proteomes" id="UP000799772">
    <property type="component" value="Unassembled WGS sequence"/>
</dbReference>
<dbReference type="InterPro" id="IPR005122">
    <property type="entry name" value="Uracil-DNA_glycosylase-like"/>
</dbReference>
<evidence type="ECO:0000313" key="5">
    <source>
        <dbReference type="EMBL" id="KAF2100318.1"/>
    </source>
</evidence>
<evidence type="ECO:0000256" key="2">
    <source>
        <dbReference type="ARBA" id="ARBA00022801"/>
    </source>
</evidence>
<keyword evidence="6" id="KW-1185">Reference proteome</keyword>
<dbReference type="GO" id="GO:0008263">
    <property type="term" value="F:pyrimidine-specific mismatch base pair DNA N-glycosylase activity"/>
    <property type="evidence" value="ECO:0007669"/>
    <property type="project" value="TreeGrafter"/>
</dbReference>
<feature type="domain" description="Uracil-DNA glycosylase-like" evidence="4">
    <location>
        <begin position="31"/>
        <end position="207"/>
    </location>
</feature>
<dbReference type="GO" id="GO:0006285">
    <property type="term" value="P:base-excision repair, AP site formation"/>
    <property type="evidence" value="ECO:0007669"/>
    <property type="project" value="InterPro"/>
</dbReference>
<dbReference type="CDD" id="cd10028">
    <property type="entry name" value="UDG-F2_TDG_MUG"/>
    <property type="match status" value="1"/>
</dbReference>
<accession>A0A9P4M7D7</accession>
<dbReference type="Gene3D" id="3.40.470.10">
    <property type="entry name" value="Uracil-DNA glycosylase-like domain"/>
    <property type="match status" value="1"/>
</dbReference>
<dbReference type="AlphaFoldDB" id="A0A9P4M7D7"/>
<protein>
    <submittedName>
        <fullName evidence="5">DNA glycosylase</fullName>
    </submittedName>
</protein>
<gene>
    <name evidence="5" type="ORF">NA57DRAFT_27549</name>
</gene>
<dbReference type="InterPro" id="IPR015637">
    <property type="entry name" value="MUG/TDG"/>
</dbReference>
<name>A0A9P4M7D7_9PEZI</name>
<dbReference type="EMBL" id="ML978124">
    <property type="protein sequence ID" value="KAF2100318.1"/>
    <property type="molecule type" value="Genomic_DNA"/>
</dbReference>
<dbReference type="SUPFAM" id="SSF52141">
    <property type="entry name" value="Uracil-DNA glycosylase-like"/>
    <property type="match status" value="1"/>
</dbReference>
<evidence type="ECO:0000256" key="1">
    <source>
        <dbReference type="ARBA" id="ARBA00022763"/>
    </source>
</evidence>
<dbReference type="PANTHER" id="PTHR12159:SF9">
    <property type="entry name" value="G_T MISMATCH-SPECIFIC THYMINE DNA GLYCOSYLASE"/>
    <property type="match status" value="1"/>
</dbReference>